<evidence type="ECO:0000313" key="1">
    <source>
        <dbReference type="EMBL" id="OCB78714.1"/>
    </source>
</evidence>
<protein>
    <recommendedName>
        <fullName evidence="3">Glycosyltransferase</fullName>
    </recommendedName>
</protein>
<gene>
    <name evidence="1" type="ORF">LPBF_01595</name>
</gene>
<sequence>MTLQINFLKKIKELQKSIEARKQYLKSNTKDTDNLILFFVPSETDHISGGLLSICSILQEVNTLFEVHKSNVVASFLPKKRKTAHTFSQFKNDIVVFNFSQITTEFKKPKKLEIHIPDYMVPLFSLTNKKMAPLLQWIQNIEHVQINILNQNDLLMPSQNYIDALKKISKNLTMTVAHDNYATQEKRDHYGIPLHLLQPWMSPTPYLFKAYEDKENIIIVSPDEIDRVPNKTSVTKQEILDQIAQKLPHYKIVVISDMKYDTYKELIAKAKFAITFGEGLDNYFVESIFSGCISFAVYNAVFFTTEFQNSQTVYANFDTLHHNIVTDILVLDKKEAFEVYQKKQLKLVSDIYSYKRFKRKIKEYYQGDLDFK</sequence>
<keyword evidence="2" id="KW-1185">Reference proteome</keyword>
<comment type="caution">
    <text evidence="1">The sequence shown here is derived from an EMBL/GenBank/DDBJ whole genome shotgun (WGS) entry which is preliminary data.</text>
</comment>
<evidence type="ECO:0000313" key="2">
    <source>
        <dbReference type="Proteomes" id="UP000093510"/>
    </source>
</evidence>
<name>A0A1B9E9T4_9FLAO</name>
<reference evidence="1 2" key="1">
    <citation type="submission" date="2016-03" db="EMBL/GenBank/DDBJ databases">
        <authorList>
            <person name="Ploux O."/>
        </authorList>
    </citation>
    <scope>NUCLEOTIDE SEQUENCE [LARGE SCALE GENOMIC DNA]</scope>
    <source>
        <strain evidence="1 2">LPB0076</strain>
    </source>
</reference>
<dbReference type="OrthoDB" id="1310351at2"/>
<evidence type="ECO:0008006" key="3">
    <source>
        <dbReference type="Google" id="ProtNLM"/>
    </source>
</evidence>
<proteinExistence type="predicted"/>
<dbReference type="Proteomes" id="UP000093510">
    <property type="component" value="Unassembled WGS sequence"/>
</dbReference>
<dbReference type="STRING" id="1763534.GCA_001831475_01641"/>
<dbReference type="RefSeq" id="WP_066331586.1">
    <property type="nucleotide sequence ID" value="NZ_CP017688.1"/>
</dbReference>
<dbReference type="AlphaFoldDB" id="A0A1B9E9T4"/>
<organism evidence="1 2">
    <name type="scientific">Flavobacterium crassostreae</name>
    <dbReference type="NCBI Taxonomy" id="1763534"/>
    <lineage>
        <taxon>Bacteria</taxon>
        <taxon>Pseudomonadati</taxon>
        <taxon>Bacteroidota</taxon>
        <taxon>Flavobacteriia</taxon>
        <taxon>Flavobacteriales</taxon>
        <taxon>Flavobacteriaceae</taxon>
        <taxon>Flavobacterium</taxon>
    </lineage>
</organism>
<dbReference type="EMBL" id="LVEP01000002">
    <property type="protein sequence ID" value="OCB78714.1"/>
    <property type="molecule type" value="Genomic_DNA"/>
</dbReference>
<accession>A0A1B9E9T4</accession>